<name>A0A7J7GBQ0_CAMSI</name>
<dbReference type="AlphaFoldDB" id="A0A7J7GBQ0"/>
<proteinExistence type="predicted"/>
<dbReference type="EMBL" id="JACBKZ010000012">
    <property type="protein sequence ID" value="KAF5937361.1"/>
    <property type="molecule type" value="Genomic_DNA"/>
</dbReference>
<evidence type="ECO:0000313" key="1">
    <source>
        <dbReference type="EMBL" id="KAF5937361.1"/>
    </source>
</evidence>
<accession>A0A7J7GBQ0</accession>
<sequence length="64" mass="7293">MSRRLDSIHAIESCTFHLHSWRPFHLPTTTTTTTTTITTLDSDSTTYTSKPYFSTTPKRPCLSD</sequence>
<reference evidence="2" key="1">
    <citation type="journal article" date="2020" name="Nat. Commun.">
        <title>Genome assembly of wild tea tree DASZ reveals pedigree and selection history of tea varieties.</title>
        <authorList>
            <person name="Zhang W."/>
            <person name="Zhang Y."/>
            <person name="Qiu H."/>
            <person name="Guo Y."/>
            <person name="Wan H."/>
            <person name="Zhang X."/>
            <person name="Scossa F."/>
            <person name="Alseekh S."/>
            <person name="Zhang Q."/>
            <person name="Wang P."/>
            <person name="Xu L."/>
            <person name="Schmidt M.H."/>
            <person name="Jia X."/>
            <person name="Li D."/>
            <person name="Zhu A."/>
            <person name="Guo F."/>
            <person name="Chen W."/>
            <person name="Ni D."/>
            <person name="Usadel B."/>
            <person name="Fernie A.R."/>
            <person name="Wen W."/>
        </authorList>
    </citation>
    <scope>NUCLEOTIDE SEQUENCE [LARGE SCALE GENOMIC DNA]</scope>
    <source>
        <strain evidence="2">cv. G240</strain>
    </source>
</reference>
<keyword evidence="2" id="KW-1185">Reference proteome</keyword>
<gene>
    <name evidence="1" type="ORF">HYC85_024867</name>
</gene>
<protein>
    <submittedName>
        <fullName evidence="1">Uncharacterized protein</fullName>
    </submittedName>
</protein>
<evidence type="ECO:0000313" key="2">
    <source>
        <dbReference type="Proteomes" id="UP000593564"/>
    </source>
</evidence>
<dbReference type="Proteomes" id="UP000593564">
    <property type="component" value="Unassembled WGS sequence"/>
</dbReference>
<comment type="caution">
    <text evidence="1">The sequence shown here is derived from an EMBL/GenBank/DDBJ whole genome shotgun (WGS) entry which is preliminary data.</text>
</comment>
<organism evidence="1 2">
    <name type="scientific">Camellia sinensis</name>
    <name type="common">Tea plant</name>
    <name type="synonym">Thea sinensis</name>
    <dbReference type="NCBI Taxonomy" id="4442"/>
    <lineage>
        <taxon>Eukaryota</taxon>
        <taxon>Viridiplantae</taxon>
        <taxon>Streptophyta</taxon>
        <taxon>Embryophyta</taxon>
        <taxon>Tracheophyta</taxon>
        <taxon>Spermatophyta</taxon>
        <taxon>Magnoliopsida</taxon>
        <taxon>eudicotyledons</taxon>
        <taxon>Gunneridae</taxon>
        <taxon>Pentapetalae</taxon>
        <taxon>asterids</taxon>
        <taxon>Ericales</taxon>
        <taxon>Theaceae</taxon>
        <taxon>Camellia</taxon>
    </lineage>
</organism>
<reference evidence="1 2" key="2">
    <citation type="submission" date="2020-07" db="EMBL/GenBank/DDBJ databases">
        <title>Genome assembly of wild tea tree DASZ reveals pedigree and selection history of tea varieties.</title>
        <authorList>
            <person name="Zhang W."/>
        </authorList>
    </citation>
    <scope>NUCLEOTIDE SEQUENCE [LARGE SCALE GENOMIC DNA]</scope>
    <source>
        <strain evidence="2">cv. G240</strain>
        <tissue evidence="1">Leaf</tissue>
    </source>
</reference>